<reference evidence="6" key="1">
    <citation type="submission" date="2014-04" db="EMBL/GenBank/DDBJ databases">
        <title>Evolutionary Origins and Diversification of the Mycorrhizal Mutualists.</title>
        <authorList>
            <consortium name="DOE Joint Genome Institute"/>
            <consortium name="Mycorrhizal Genomics Consortium"/>
            <person name="Kohler A."/>
            <person name="Kuo A."/>
            <person name="Nagy L.G."/>
            <person name="Floudas D."/>
            <person name="Copeland A."/>
            <person name="Barry K.W."/>
            <person name="Cichocki N."/>
            <person name="Veneault-Fourrey C."/>
            <person name="LaButti K."/>
            <person name="Lindquist E.A."/>
            <person name="Lipzen A."/>
            <person name="Lundell T."/>
            <person name="Morin E."/>
            <person name="Murat C."/>
            <person name="Riley R."/>
            <person name="Ohm R."/>
            <person name="Sun H."/>
            <person name="Tunlid A."/>
            <person name="Henrissat B."/>
            <person name="Grigoriev I.V."/>
            <person name="Hibbett D.S."/>
            <person name="Martin F."/>
        </authorList>
    </citation>
    <scope>NUCLEOTIDE SEQUENCE [LARGE SCALE GENOMIC DNA]</scope>
    <source>
        <strain evidence="6">FD-334 SS-4</strain>
    </source>
</reference>
<dbReference type="SUPFAM" id="SSF47336">
    <property type="entry name" value="ACP-like"/>
    <property type="match status" value="1"/>
</dbReference>
<dbReference type="AlphaFoldDB" id="A0A0D2LEL1"/>
<protein>
    <recommendedName>
        <fullName evidence="4">Polyketide synthase-like phosphopantetheine-binding domain-containing protein</fullName>
    </recommendedName>
</protein>
<dbReference type="EMBL" id="KN817529">
    <property type="protein sequence ID" value="KJA25962.1"/>
    <property type="molecule type" value="Genomic_DNA"/>
</dbReference>
<name>A0A0D2LEL1_HYPSF</name>
<evidence type="ECO:0000256" key="3">
    <source>
        <dbReference type="SAM" id="MobiDB-lite"/>
    </source>
</evidence>
<dbReference type="OrthoDB" id="429813at2759"/>
<dbReference type="Gene3D" id="3.40.50.12780">
    <property type="entry name" value="N-terminal domain of ligase-like"/>
    <property type="match status" value="1"/>
</dbReference>
<dbReference type="Pfam" id="PF00501">
    <property type="entry name" value="AMP-binding"/>
    <property type="match status" value="1"/>
</dbReference>
<dbReference type="GO" id="GO:0031177">
    <property type="term" value="F:phosphopantetheine binding"/>
    <property type="evidence" value="ECO:0007669"/>
    <property type="project" value="InterPro"/>
</dbReference>
<sequence length="1080" mass="119647">MFAKIPTPPQSQVLQSKTFQPPPLDGSLTLPEIYDWNYKHNPSHRLFIFADNNNDIRTIYWPEAVRAIYNGVKFLQHNVDWKAESDVPPIVAILGATDTITYFTMIMAVIRSGCTVFPISPRNSPPAIAHLIKSVGVRYILVGNEISMTDLANESLQALKDNYSTQVVYPKLIAMPCFEDLYRDARDNFETLPSVPKEPNHIIAYLHSSGSTAFPKPIPFTNFRFLELGIIPYFGEHDLTDQVLSLHTMPMYHGMGVMQCSWTAACGVVLSAFEPKSPAQIPTPDNLFHAAVATQSDIIFCVPAIIEAWSRNPVYVKWLATRRGVLYGGGPLNKAAGDYMTSQGVSIFVLYGATEGGVMSPILPASPGYDWEYFKFPGLVKAEMVLYHENTYEFVMVANEYCHPSVINTQVNGVDAYATSDLLMAHPTKPGYWKVFGRTDDQIMHNTGEKTNPGPLENILNQDPHVQSSVMFGRGKFQAGVLIDPKPAFKFDPSDDTALESFRNKIWPTIQKMNQFAPQHSRLFKEMIVVAKPSKPFEYTAKNTARRQAILKNYVDEVEAVYDAVDRTTQTSIPLPKEWDIVSATNFVRAVVGGVLVHQVKDDDDIFQHGCDSLQATWIRNTLTRALRDSIQLDTRRNANNFVYDYPTISALATFLVAHISGNQTHQSADDVRQKGMEDMAAKYSANFPGHNPGTSPFPDHKIVLLTGSTGGLGTFILSALVADDGVERVYCINRPSKDGSATLLDRQRTSLLDKALPLSILESPKITLLEGRLDEPYWSLERTVYDMMQKSVTHIIHNAWPVDFNLSLTSFEANVRGLRSLIDFSLSSPLPRPPTAIFTSTIGVFQNPISTVENLPELPIEAQVAIGTGYTESKWVSEQVLRAASSTTPLKTVIVRVGQISGGPNGFWSTKEWLPALVQSAKFVSCLPNVGKDISWLPVHVAGRSLVDIMNAPESGIVHLVHPTPTPWPTLAKALSTELSVPLVPYHEWLSKLEHLALAQKEDTDTSLNSVAALRLLNFYRSLGLKADGTVENACEAFGLPRLSTENAVKASPTLANSEQLSGVDAKLWVSYWRAVGFM</sequence>
<dbReference type="PANTHER" id="PTHR43439">
    <property type="entry name" value="PHENYLACETATE-COENZYME A LIGASE"/>
    <property type="match status" value="1"/>
</dbReference>
<dbReference type="STRING" id="945553.A0A0D2LEL1"/>
<dbReference type="InterPro" id="IPR000873">
    <property type="entry name" value="AMP-dep_synth/lig_dom"/>
</dbReference>
<dbReference type="InterPro" id="IPR051414">
    <property type="entry name" value="Adenylate-forming_Reductase"/>
</dbReference>
<dbReference type="Gene3D" id="3.40.50.720">
    <property type="entry name" value="NAD(P)-binding Rossmann-like Domain"/>
    <property type="match status" value="1"/>
</dbReference>
<evidence type="ECO:0000259" key="4">
    <source>
        <dbReference type="SMART" id="SM00823"/>
    </source>
</evidence>
<dbReference type="PANTHER" id="PTHR43439:SF2">
    <property type="entry name" value="ENZYME, PUTATIVE (JCVI)-RELATED"/>
    <property type="match status" value="1"/>
</dbReference>
<evidence type="ECO:0000256" key="2">
    <source>
        <dbReference type="ARBA" id="ARBA00022553"/>
    </source>
</evidence>
<feature type="region of interest" description="Disordered" evidence="3">
    <location>
        <begin position="1"/>
        <end position="20"/>
    </location>
</feature>
<feature type="compositionally biased region" description="Polar residues" evidence="3">
    <location>
        <begin position="10"/>
        <end position="19"/>
    </location>
</feature>
<dbReference type="InterPro" id="IPR036291">
    <property type="entry name" value="NAD(P)-bd_dom_sf"/>
</dbReference>
<organism evidence="5 6">
    <name type="scientific">Hypholoma sublateritium (strain FD-334 SS-4)</name>
    <dbReference type="NCBI Taxonomy" id="945553"/>
    <lineage>
        <taxon>Eukaryota</taxon>
        <taxon>Fungi</taxon>
        <taxon>Dikarya</taxon>
        <taxon>Basidiomycota</taxon>
        <taxon>Agaricomycotina</taxon>
        <taxon>Agaricomycetes</taxon>
        <taxon>Agaricomycetidae</taxon>
        <taxon>Agaricales</taxon>
        <taxon>Agaricineae</taxon>
        <taxon>Strophariaceae</taxon>
        <taxon>Hypholoma</taxon>
    </lineage>
</organism>
<dbReference type="InterPro" id="IPR013120">
    <property type="entry name" value="FAR_NAD-bd"/>
</dbReference>
<evidence type="ECO:0000256" key="1">
    <source>
        <dbReference type="ARBA" id="ARBA00022450"/>
    </source>
</evidence>
<accession>A0A0D2LEL1</accession>
<keyword evidence="1" id="KW-0596">Phosphopantetheine</keyword>
<dbReference type="Pfam" id="PF07993">
    <property type="entry name" value="NAD_binding_4"/>
    <property type="match status" value="1"/>
</dbReference>
<evidence type="ECO:0000313" key="6">
    <source>
        <dbReference type="Proteomes" id="UP000054270"/>
    </source>
</evidence>
<dbReference type="Gene3D" id="1.10.1200.10">
    <property type="entry name" value="ACP-like"/>
    <property type="match status" value="1"/>
</dbReference>
<dbReference type="InterPro" id="IPR036736">
    <property type="entry name" value="ACP-like_sf"/>
</dbReference>
<keyword evidence="2" id="KW-0597">Phosphoprotein</keyword>
<dbReference type="OMA" id="KPMTAEL"/>
<evidence type="ECO:0000313" key="5">
    <source>
        <dbReference type="EMBL" id="KJA25962.1"/>
    </source>
</evidence>
<dbReference type="SMART" id="SM00823">
    <property type="entry name" value="PKS_PP"/>
    <property type="match status" value="1"/>
</dbReference>
<dbReference type="InterPro" id="IPR020806">
    <property type="entry name" value="PKS_PP-bd"/>
</dbReference>
<feature type="domain" description="Polyketide synthase-like phosphopantetheine-binding" evidence="4">
    <location>
        <begin position="585"/>
        <end position="660"/>
    </location>
</feature>
<dbReference type="Proteomes" id="UP000054270">
    <property type="component" value="Unassembled WGS sequence"/>
</dbReference>
<dbReference type="Pfam" id="PF23562">
    <property type="entry name" value="AMP-binding_C_3"/>
    <property type="match status" value="1"/>
</dbReference>
<proteinExistence type="predicted"/>
<gene>
    <name evidence="5" type="ORF">HYPSUDRAFT_52722</name>
</gene>
<dbReference type="SUPFAM" id="SSF56801">
    <property type="entry name" value="Acetyl-CoA synthetase-like"/>
    <property type="match status" value="1"/>
</dbReference>
<keyword evidence="6" id="KW-1185">Reference proteome</keyword>
<dbReference type="InterPro" id="IPR042099">
    <property type="entry name" value="ANL_N_sf"/>
</dbReference>
<dbReference type="SUPFAM" id="SSF51735">
    <property type="entry name" value="NAD(P)-binding Rossmann-fold domains"/>
    <property type="match status" value="1"/>
</dbReference>